<organism evidence="3">
    <name type="scientific">Emiliania huxleyi</name>
    <name type="common">Coccolithophore</name>
    <name type="synonym">Pontosphaera huxleyi</name>
    <dbReference type="NCBI Taxonomy" id="2903"/>
    <lineage>
        <taxon>Eukaryota</taxon>
        <taxon>Haptista</taxon>
        <taxon>Haptophyta</taxon>
        <taxon>Prymnesiophyceae</taxon>
        <taxon>Isochrysidales</taxon>
        <taxon>Noelaerhabdaceae</taxon>
        <taxon>Emiliania</taxon>
    </lineage>
</organism>
<proteinExistence type="predicted"/>
<feature type="signal peptide" evidence="2">
    <location>
        <begin position="1"/>
        <end position="22"/>
    </location>
</feature>
<dbReference type="AlphaFoldDB" id="A0A7S3S6W6"/>
<evidence type="ECO:0008006" key="4">
    <source>
        <dbReference type="Google" id="ProtNLM"/>
    </source>
</evidence>
<feature type="compositionally biased region" description="Pro residues" evidence="1">
    <location>
        <begin position="256"/>
        <end position="296"/>
    </location>
</feature>
<sequence length="488" mass="51945">MALRVLALILLVLAAPIQACTGSPDCRSPDGPSQQCSDDAGPPWVDDEEHFGSKRYHEGTPATPVLANGECPDPLATSCATKGIKSAHLDGPIDCGGSGWFCRILPQEGWVPEGGFRDSNFAHCSTPNADEKDTDGHCHGSANDGTYGWWARDHWFRGYAGTLHCCCGWGEPMHGVVNRCDYRKFVTRVEVDTCRDANEEHNVDFGPTCEAHALKADPLDATPSQCWTVTHFADQGSVPGSAPPYSEPPSARGRPPRPAPPPPPASTLSPPPPSPSPPPSLARLPPPPSPSPPPPDTSYTMIADGKDCCRYNGEKIRGYARRPDPADCEAKCDARRRCTHFSHSTRYYGGLCILCSACDHSGEPGNGQYYTSWEKKLHSARSGVDAMAEFEAENATVLYDYDNPDYDVYEDAEGTTTIVLVANTSGTENAATSYLSTAASGAGGVLLGAAAVTGFFAWRRGRVGVKSHEGVSAGQPPQALKAAVSADV</sequence>
<evidence type="ECO:0000256" key="1">
    <source>
        <dbReference type="SAM" id="MobiDB-lite"/>
    </source>
</evidence>
<evidence type="ECO:0000313" key="3">
    <source>
        <dbReference type="EMBL" id="CAE0546043.1"/>
    </source>
</evidence>
<feature type="chain" id="PRO_5030773922" description="Apple domain-containing protein" evidence="2">
    <location>
        <begin position="23"/>
        <end position="488"/>
    </location>
</feature>
<gene>
    <name evidence="3" type="ORF">EHUX00137_LOCUS15338</name>
</gene>
<accession>A0A7S3S6W6</accession>
<feature type="region of interest" description="Disordered" evidence="1">
    <location>
        <begin position="24"/>
        <end position="59"/>
    </location>
</feature>
<protein>
    <recommendedName>
        <fullName evidence="4">Apple domain-containing protein</fullName>
    </recommendedName>
</protein>
<feature type="region of interest" description="Disordered" evidence="1">
    <location>
        <begin position="237"/>
        <end position="299"/>
    </location>
</feature>
<name>A0A7S3S6W6_EMIHU</name>
<evidence type="ECO:0000256" key="2">
    <source>
        <dbReference type="SAM" id="SignalP"/>
    </source>
</evidence>
<keyword evidence="2" id="KW-0732">Signal</keyword>
<reference evidence="3" key="1">
    <citation type="submission" date="2021-01" db="EMBL/GenBank/DDBJ databases">
        <authorList>
            <person name="Corre E."/>
            <person name="Pelletier E."/>
            <person name="Niang G."/>
            <person name="Scheremetjew M."/>
            <person name="Finn R."/>
            <person name="Kale V."/>
            <person name="Holt S."/>
            <person name="Cochrane G."/>
            <person name="Meng A."/>
            <person name="Brown T."/>
            <person name="Cohen L."/>
        </authorList>
    </citation>
    <scope>NUCLEOTIDE SEQUENCE</scope>
    <source>
        <strain evidence="3">379</strain>
    </source>
</reference>
<dbReference type="EMBL" id="HBIR01020206">
    <property type="protein sequence ID" value="CAE0546043.1"/>
    <property type="molecule type" value="Transcribed_RNA"/>
</dbReference>